<gene>
    <name evidence="2" type="ORF">ACFFLM_00470</name>
</gene>
<dbReference type="SUPFAM" id="SSF54593">
    <property type="entry name" value="Glyoxalase/Bleomycin resistance protein/Dihydroxybiphenyl dioxygenase"/>
    <property type="match status" value="2"/>
</dbReference>
<evidence type="ECO:0000259" key="1">
    <source>
        <dbReference type="PROSITE" id="PS51819"/>
    </source>
</evidence>
<dbReference type="Pfam" id="PF00903">
    <property type="entry name" value="Glyoxalase"/>
    <property type="match status" value="2"/>
</dbReference>
<feature type="domain" description="VOC" evidence="1">
    <location>
        <begin position="191"/>
        <end position="305"/>
    </location>
</feature>
<dbReference type="InterPro" id="IPR037523">
    <property type="entry name" value="VOC_core"/>
</dbReference>
<evidence type="ECO:0000313" key="3">
    <source>
        <dbReference type="Proteomes" id="UP001589733"/>
    </source>
</evidence>
<organism evidence="2 3">
    <name type="scientific">Deinococcus oregonensis</name>
    <dbReference type="NCBI Taxonomy" id="1805970"/>
    <lineage>
        <taxon>Bacteria</taxon>
        <taxon>Thermotogati</taxon>
        <taxon>Deinococcota</taxon>
        <taxon>Deinococci</taxon>
        <taxon>Deinococcales</taxon>
        <taxon>Deinococcaceae</taxon>
        <taxon>Deinococcus</taxon>
    </lineage>
</organism>
<evidence type="ECO:0000313" key="2">
    <source>
        <dbReference type="EMBL" id="MFB9990466.1"/>
    </source>
</evidence>
<dbReference type="EMBL" id="JBHLYR010000003">
    <property type="protein sequence ID" value="MFB9990466.1"/>
    <property type="molecule type" value="Genomic_DNA"/>
</dbReference>
<comment type="caution">
    <text evidence="2">The sequence shown here is derived from an EMBL/GenBank/DDBJ whole genome shotgun (WGS) entry which is preliminary data.</text>
</comment>
<feature type="domain" description="VOC" evidence="1">
    <location>
        <begin position="31"/>
        <end position="148"/>
    </location>
</feature>
<dbReference type="PROSITE" id="PS51819">
    <property type="entry name" value="VOC"/>
    <property type="match status" value="2"/>
</dbReference>
<reference evidence="2 3" key="1">
    <citation type="submission" date="2024-09" db="EMBL/GenBank/DDBJ databases">
        <authorList>
            <person name="Sun Q."/>
            <person name="Mori K."/>
        </authorList>
    </citation>
    <scope>NUCLEOTIDE SEQUENCE [LARGE SCALE GENOMIC DNA]</scope>
    <source>
        <strain evidence="2 3">JCM 13503</strain>
    </source>
</reference>
<sequence length="305" mass="33139">MEFPPTRPYADVPLDRIGITPPHHTLPANLQLGPVVLQIADLTASLAFYTHVIGLHLHQQGKQTAQLGTPDGQVLLELREKTGVKRAPHRGRLGLYHFALLLPTRANLARFVQNALAQGVHVGQSDHHYSEATYLQDPDGLSIEVYRDRPREEWRVSEDGQVIGGGDPLDLPSLLATAGDSAWSGLPNATIIGHLHFYIGDLDQAARFYHAGLGFPKTSWNFPSALFLGAGGYHHHLGLNTWAAGSAPSGDDDARLLTWDLVLPDQATIDRTTASLEAEGFEVTSTSEGLVASDPWGITVRLRTP</sequence>
<protein>
    <submittedName>
        <fullName evidence="2">VOC family protein</fullName>
    </submittedName>
</protein>
<dbReference type="InterPro" id="IPR029068">
    <property type="entry name" value="Glyas_Bleomycin-R_OHBP_Dase"/>
</dbReference>
<dbReference type="PANTHER" id="PTHR43279">
    <property type="entry name" value="CATECHOL-2,3-DIOXYGENASE"/>
    <property type="match status" value="1"/>
</dbReference>
<keyword evidence="3" id="KW-1185">Reference proteome</keyword>
<name>A0ABV6ASI1_9DEIO</name>
<proteinExistence type="predicted"/>
<dbReference type="Gene3D" id="3.10.180.10">
    <property type="entry name" value="2,3-Dihydroxybiphenyl 1,2-Dioxygenase, domain 1"/>
    <property type="match status" value="2"/>
</dbReference>
<dbReference type="InterPro" id="IPR004360">
    <property type="entry name" value="Glyas_Fos-R_dOase_dom"/>
</dbReference>
<dbReference type="PANTHER" id="PTHR43279:SF1">
    <property type="entry name" value="CATECHOL-2,3-DIOXYGENASE"/>
    <property type="match status" value="1"/>
</dbReference>
<dbReference type="RefSeq" id="WP_380004409.1">
    <property type="nucleotide sequence ID" value="NZ_JBHLYR010000003.1"/>
</dbReference>
<dbReference type="Proteomes" id="UP001589733">
    <property type="component" value="Unassembled WGS sequence"/>
</dbReference>
<accession>A0ABV6ASI1</accession>